<feature type="region of interest" description="Disordered" evidence="3">
    <location>
        <begin position="1"/>
        <end position="112"/>
    </location>
</feature>
<protein>
    <recommendedName>
        <fullName evidence="6">GCF C-terminal domain-containing protein</fullName>
    </recommendedName>
</protein>
<dbReference type="OrthoDB" id="429427at2759"/>
<feature type="compositionally biased region" description="Polar residues" evidence="3">
    <location>
        <begin position="99"/>
        <end position="111"/>
    </location>
</feature>
<comment type="caution">
    <text evidence="4">The sequence shown here is derived from an EMBL/GenBank/DDBJ whole genome shotgun (WGS) entry which is preliminary data.</text>
</comment>
<dbReference type="InterPro" id="IPR012890">
    <property type="entry name" value="GCFC2-like"/>
</dbReference>
<evidence type="ECO:0008006" key="6">
    <source>
        <dbReference type="Google" id="ProtNLM"/>
    </source>
</evidence>
<reference evidence="4 5" key="1">
    <citation type="submission" date="2019-02" db="EMBL/GenBank/DDBJ databases">
        <title>Genome sequencing of the rare red list fungi Dentipellis fragilis.</title>
        <authorList>
            <person name="Buettner E."/>
            <person name="Kellner H."/>
        </authorList>
    </citation>
    <scope>NUCLEOTIDE SEQUENCE [LARGE SCALE GENOMIC DNA]</scope>
    <source>
        <strain evidence="4 5">DSM 105465</strain>
    </source>
</reference>
<feature type="region of interest" description="Disordered" evidence="3">
    <location>
        <begin position="199"/>
        <end position="222"/>
    </location>
</feature>
<evidence type="ECO:0000256" key="3">
    <source>
        <dbReference type="SAM" id="MobiDB-lite"/>
    </source>
</evidence>
<feature type="compositionally biased region" description="Polar residues" evidence="3">
    <location>
        <begin position="345"/>
        <end position="356"/>
    </location>
</feature>
<dbReference type="GO" id="GO:0000390">
    <property type="term" value="P:spliceosomal complex disassembly"/>
    <property type="evidence" value="ECO:0007669"/>
    <property type="project" value="InterPro"/>
</dbReference>
<accession>A0A4Y9Z9Z2</accession>
<evidence type="ECO:0000313" key="4">
    <source>
        <dbReference type="EMBL" id="TFY70970.1"/>
    </source>
</evidence>
<dbReference type="Proteomes" id="UP000298327">
    <property type="component" value="Unassembled WGS sequence"/>
</dbReference>
<gene>
    <name evidence="4" type="ORF">EVG20_g2035</name>
</gene>
<keyword evidence="5" id="KW-1185">Reference proteome</keyword>
<comment type="subcellular location">
    <subcellularLocation>
        <location evidence="1">Nucleus</location>
    </subcellularLocation>
</comment>
<evidence type="ECO:0000313" key="5">
    <source>
        <dbReference type="Proteomes" id="UP000298327"/>
    </source>
</evidence>
<evidence type="ECO:0000256" key="2">
    <source>
        <dbReference type="ARBA" id="ARBA00023242"/>
    </source>
</evidence>
<feature type="compositionally biased region" description="Basic residues" evidence="3">
    <location>
        <begin position="469"/>
        <end position="482"/>
    </location>
</feature>
<feature type="region of interest" description="Disordered" evidence="3">
    <location>
        <begin position="463"/>
        <end position="501"/>
    </location>
</feature>
<name>A0A4Y9Z9Z2_9AGAM</name>
<feature type="region of interest" description="Disordered" evidence="3">
    <location>
        <begin position="342"/>
        <end position="367"/>
    </location>
</feature>
<feature type="compositionally biased region" description="Basic and acidic residues" evidence="3">
    <location>
        <begin position="357"/>
        <end position="367"/>
    </location>
</feature>
<feature type="compositionally biased region" description="Basic and acidic residues" evidence="3">
    <location>
        <begin position="18"/>
        <end position="35"/>
    </location>
</feature>
<dbReference type="GO" id="GO:0071008">
    <property type="term" value="C:U2-type post-mRNA release spliceosomal complex"/>
    <property type="evidence" value="ECO:0007669"/>
    <property type="project" value="InterPro"/>
</dbReference>
<feature type="compositionally biased region" description="Basic residues" evidence="3">
    <location>
        <begin position="46"/>
        <end position="56"/>
    </location>
</feature>
<proteinExistence type="predicted"/>
<dbReference type="Pfam" id="PF15458">
    <property type="entry name" value="NTR2"/>
    <property type="match status" value="1"/>
</dbReference>
<dbReference type="AlphaFoldDB" id="A0A4Y9Z9Z2"/>
<dbReference type="PANTHER" id="PTHR12214">
    <property type="entry name" value="GC-RICH SEQUENCE DNA-BINDING FACTOR"/>
    <property type="match status" value="1"/>
</dbReference>
<dbReference type="EMBL" id="SEOQ01000073">
    <property type="protein sequence ID" value="TFY70970.1"/>
    <property type="molecule type" value="Genomic_DNA"/>
</dbReference>
<dbReference type="PANTHER" id="PTHR12214:SF0">
    <property type="entry name" value="LD29489P"/>
    <property type="match status" value="1"/>
</dbReference>
<dbReference type="GO" id="GO:0003677">
    <property type="term" value="F:DNA binding"/>
    <property type="evidence" value="ECO:0007669"/>
    <property type="project" value="InterPro"/>
</dbReference>
<evidence type="ECO:0000256" key="1">
    <source>
        <dbReference type="ARBA" id="ARBA00004123"/>
    </source>
</evidence>
<dbReference type="InterPro" id="IPR028211">
    <property type="entry name" value="Ntr2"/>
</dbReference>
<sequence length="768" mass="86265">MADSPIIFKRTKAKHAQRARDSPADTLDEQQKGEEEPSPSSLATKVRNKAKQRTKPKSNLSFGGEEDGGEEVFQVKKSSLSRKLTLGKHPASPGAPPTNLDQASISSQPTSGPVYDAAYLSELKANTPSARPPLPKDAIDVDVSMDVDDIGMVSLDTFGDGEVTIPSESSVLAAKQKRERMRTTGGTDEDFISLSVTKREDVYQGPHPESRLMREEDDLGEGDDEFAEFTSAQERIALGKKSRKVEAGKRRDTMKEMIADAEEVDEETEEWEQEQLRRGGMSAIEQLEKASAKPVYKPTPSPLPFDDPESQRLTFCPVPPLTSIPSLDAATARLTSMMTSLTTSHAQHTASMTSLGSEHKQLDDRESEMRNMVSTAEEKRSWFAAFREWMESVAIFLDEKFPQLEKLEEEHISIVKERRDMIRQRRHADDEDDLSYFLGSLPVPPHTEPEELDELGRIIPRANPAAARRDRRSSRITRRSHRKSVEEEGYSTDSELPPSDAADYRTALQKLAMRRDDILSDVKAKEFKDPSLGIGKWFGEWRRRFGDSYVGAWGGLGMVGAWEFWVRLEIVGWNPLEVFATSDNLDDHEEPQMGPDGDLVAAMISTSVLPRLSKIVEGGGLDPNSSRDIRRIVDLAEEIETSVEKNNPKFQNFLKTVVDTFKESFVESYRLKKQYLDLNQSRFDPEAVPARRRLLTRQRKLLTNILRWRRYTGEQFGIGELVTKLVENCMLPIAESGWDVGGEESLRKVAAAIPAELMPRQLKARLGA</sequence>
<feature type="compositionally biased region" description="Basic and acidic residues" evidence="3">
    <location>
        <begin position="199"/>
        <end position="214"/>
    </location>
</feature>
<organism evidence="4 5">
    <name type="scientific">Dentipellis fragilis</name>
    <dbReference type="NCBI Taxonomy" id="205917"/>
    <lineage>
        <taxon>Eukaryota</taxon>
        <taxon>Fungi</taxon>
        <taxon>Dikarya</taxon>
        <taxon>Basidiomycota</taxon>
        <taxon>Agaricomycotina</taxon>
        <taxon>Agaricomycetes</taxon>
        <taxon>Russulales</taxon>
        <taxon>Hericiaceae</taxon>
        <taxon>Dentipellis</taxon>
    </lineage>
</organism>
<dbReference type="STRING" id="205917.A0A4Y9Z9Z2"/>
<keyword evidence="2" id="KW-0539">Nucleus</keyword>